<feature type="region of interest" description="Disordered" evidence="2">
    <location>
        <begin position="288"/>
        <end position="333"/>
    </location>
</feature>
<proteinExistence type="predicted"/>
<dbReference type="CDD" id="cd19756">
    <property type="entry name" value="Bbox2"/>
    <property type="match status" value="1"/>
</dbReference>
<dbReference type="AlphaFoldDB" id="C1MMY2"/>
<keyword evidence="1" id="KW-0862">Zinc</keyword>
<feature type="region of interest" description="Disordered" evidence="2">
    <location>
        <begin position="194"/>
        <end position="271"/>
    </location>
</feature>
<evidence type="ECO:0000313" key="5">
    <source>
        <dbReference type="Proteomes" id="UP000001876"/>
    </source>
</evidence>
<feature type="domain" description="B box-type" evidence="3">
    <location>
        <begin position="21"/>
        <end position="63"/>
    </location>
</feature>
<evidence type="ECO:0000256" key="2">
    <source>
        <dbReference type="SAM" id="MobiDB-lite"/>
    </source>
</evidence>
<evidence type="ECO:0000259" key="3">
    <source>
        <dbReference type="PROSITE" id="PS50119"/>
    </source>
</evidence>
<dbReference type="SUPFAM" id="SSF57845">
    <property type="entry name" value="B-box zinc-binding domain"/>
    <property type="match status" value="1"/>
</dbReference>
<accession>C1MMY2</accession>
<evidence type="ECO:0000313" key="4">
    <source>
        <dbReference type="EMBL" id="EEH58650.1"/>
    </source>
</evidence>
<dbReference type="Gene3D" id="3.30.160.60">
    <property type="entry name" value="Classic Zinc Finger"/>
    <property type="match status" value="1"/>
</dbReference>
<organism evidence="5">
    <name type="scientific">Micromonas pusilla (strain CCMP1545)</name>
    <name type="common">Picoplanktonic green alga</name>
    <dbReference type="NCBI Taxonomy" id="564608"/>
    <lineage>
        <taxon>Eukaryota</taxon>
        <taxon>Viridiplantae</taxon>
        <taxon>Chlorophyta</taxon>
        <taxon>Mamiellophyceae</taxon>
        <taxon>Mamiellales</taxon>
        <taxon>Mamiellaceae</taxon>
        <taxon>Micromonas</taxon>
    </lineage>
</organism>
<dbReference type="PANTHER" id="PTHR31065:SF1">
    <property type="entry name" value="OS09G0116050 PROTEIN"/>
    <property type="match status" value="1"/>
</dbReference>
<dbReference type="OrthoDB" id="1908108at2759"/>
<dbReference type="OMA" id="CDINAYV"/>
<keyword evidence="1" id="KW-0863">Zinc-finger</keyword>
<dbReference type="Pfam" id="PF04640">
    <property type="entry name" value="PLATZ"/>
    <property type="match status" value="1"/>
</dbReference>
<evidence type="ECO:0000256" key="1">
    <source>
        <dbReference type="PROSITE-ProRule" id="PRU00024"/>
    </source>
</evidence>
<dbReference type="PANTHER" id="PTHR31065">
    <property type="entry name" value="PLATZ TRANSCRIPTION FACTOR FAMILY PROTEIN"/>
    <property type="match status" value="1"/>
</dbReference>
<reference evidence="4 5" key="1">
    <citation type="journal article" date="2009" name="Science">
        <title>Green evolution and dynamic adaptations revealed by genomes of the marine picoeukaryotes Micromonas.</title>
        <authorList>
            <person name="Worden A.Z."/>
            <person name="Lee J.H."/>
            <person name="Mock T."/>
            <person name="Rouze P."/>
            <person name="Simmons M.P."/>
            <person name="Aerts A.L."/>
            <person name="Allen A.E."/>
            <person name="Cuvelier M.L."/>
            <person name="Derelle E."/>
            <person name="Everett M.V."/>
            <person name="Foulon E."/>
            <person name="Grimwood J."/>
            <person name="Gundlach H."/>
            <person name="Henrissat B."/>
            <person name="Napoli C."/>
            <person name="McDonald S.M."/>
            <person name="Parker M.S."/>
            <person name="Rombauts S."/>
            <person name="Salamov A."/>
            <person name="Von Dassow P."/>
            <person name="Badger J.H."/>
            <person name="Coutinho P.M."/>
            <person name="Demir E."/>
            <person name="Dubchak I."/>
            <person name="Gentemann C."/>
            <person name="Eikrem W."/>
            <person name="Gready J.E."/>
            <person name="John U."/>
            <person name="Lanier W."/>
            <person name="Lindquist E.A."/>
            <person name="Lucas S."/>
            <person name="Mayer K.F."/>
            <person name="Moreau H."/>
            <person name="Not F."/>
            <person name="Otillar R."/>
            <person name="Panaud O."/>
            <person name="Pangilinan J."/>
            <person name="Paulsen I."/>
            <person name="Piegu B."/>
            <person name="Poliakov A."/>
            <person name="Robbens S."/>
            <person name="Schmutz J."/>
            <person name="Toulza E."/>
            <person name="Wyss T."/>
            <person name="Zelensky A."/>
            <person name="Zhou K."/>
            <person name="Armbrust E.V."/>
            <person name="Bhattacharya D."/>
            <person name="Goodenough U.W."/>
            <person name="Van de Peer Y."/>
            <person name="Grigoriev I.V."/>
        </authorList>
    </citation>
    <scope>NUCLEOTIDE SEQUENCE [LARGE SCALE GENOMIC DNA]</scope>
    <source>
        <strain evidence="4 5">CCMP1545</strain>
    </source>
</reference>
<keyword evidence="1" id="KW-0479">Metal-binding</keyword>
<feature type="compositionally biased region" description="Basic residues" evidence="2">
    <location>
        <begin position="228"/>
        <end position="245"/>
    </location>
</feature>
<protein>
    <submittedName>
        <fullName evidence="4">PLATZ transcription factor</fullName>
    </submittedName>
</protein>
<dbReference type="GO" id="GO:0008270">
    <property type="term" value="F:zinc ion binding"/>
    <property type="evidence" value="ECO:0007669"/>
    <property type="project" value="UniProtKB-KW"/>
</dbReference>
<keyword evidence="5" id="KW-1185">Reference proteome</keyword>
<dbReference type="GeneID" id="9682444"/>
<sequence>MTDAVPSWVRALCRHDFFSACAGQHDRASSRPPVHNLFCVDCELQVCPECADSEHEGHRILKIRRASMQDAVLLEEIRECEDFDVSDIQPAIINSSDILYLGHHLSSMLAPVEENDFEGCKTRKSLSPEKFASPGARFPEGRWTFCSIACKIAGITKKEPRMLTAARVRSVERAKIADKLIPAPVAAAPPPALAAPPPALAVPPKAKWKARAKGEAPAPAPAPAPKPAAKKPPAKAKAKAKKPPAKAKSPPAPPVAVTKRRSARTTKARDVVTTAAAAAAADALITLARETETETTSEETTTPAKHRTPEPRRVLRSKDNAANVERGTSSSDKVAAAAVAPPCFEGSFAFAPGSHLSSERDEDGRLLRGGGDSISLGLDLAAAARMGAAANTPPALSRMTREADTPGFGYVRHEPTRAPDSAGSSLLIHNYGIVASPGIISVPRPRPRKSGKGKSTAAAAAAAAAALRIVTPPMPYLDDGSGLPFGELTDVTPTEPPATLAKKEGKKRQKTMKVSPMGSPR</sequence>
<dbReference type="EMBL" id="GG663737">
    <property type="protein sequence ID" value="EEH58650.1"/>
    <property type="molecule type" value="Genomic_DNA"/>
</dbReference>
<gene>
    <name evidence="4" type="ORF">MICPUCDRAFT_38993</name>
</gene>
<feature type="region of interest" description="Disordered" evidence="2">
    <location>
        <begin position="481"/>
        <end position="521"/>
    </location>
</feature>
<dbReference type="Pfam" id="PF00643">
    <property type="entry name" value="zf-B_box"/>
    <property type="match status" value="1"/>
</dbReference>
<dbReference type="RefSeq" id="XP_003057005.1">
    <property type="nucleotide sequence ID" value="XM_003056959.1"/>
</dbReference>
<name>C1MMY2_MICPC</name>
<feature type="compositionally biased region" description="Basic and acidic residues" evidence="2">
    <location>
        <begin position="307"/>
        <end position="319"/>
    </location>
</feature>
<dbReference type="KEGG" id="mpp:MICPUCDRAFT_38993"/>
<dbReference type="PROSITE" id="PS50119">
    <property type="entry name" value="ZF_BBOX"/>
    <property type="match status" value="1"/>
</dbReference>
<dbReference type="Proteomes" id="UP000001876">
    <property type="component" value="Unassembled WGS sequence"/>
</dbReference>
<dbReference type="InterPro" id="IPR006734">
    <property type="entry name" value="PLATZ"/>
</dbReference>
<dbReference type="InterPro" id="IPR000315">
    <property type="entry name" value="Znf_B-box"/>
</dbReference>